<evidence type="ECO:0000256" key="8">
    <source>
        <dbReference type="SAM" id="Phobius"/>
    </source>
</evidence>
<dbReference type="Gene3D" id="3.30.70.1450">
    <property type="entry name" value="Regulator of K+ conductance, C-terminal domain"/>
    <property type="match status" value="1"/>
</dbReference>
<feature type="transmembrane region" description="Helical" evidence="8">
    <location>
        <begin position="245"/>
        <end position="267"/>
    </location>
</feature>
<dbReference type="PANTHER" id="PTHR45711">
    <property type="entry name" value="CHLORIDE CHANNEL PROTEIN"/>
    <property type="match status" value="1"/>
</dbReference>
<feature type="transmembrane region" description="Helical" evidence="8">
    <location>
        <begin position="73"/>
        <end position="93"/>
    </location>
</feature>
<evidence type="ECO:0000256" key="3">
    <source>
        <dbReference type="ARBA" id="ARBA00022692"/>
    </source>
</evidence>
<sequence>MSDETQNEITPSVVSSEVRDFVRAHERRRRQFPRAALVGLLAGLLAVAFRYALDGADKLRDSLIALGHSYPAWGFLIPIAFGALGSGIGVFLVQRFAPEASGSGIPHLKAVLHRLRRMAWRRILLVKFCSGVFSIGGGLALGREGPTIQMGGAIGQMVSQWFKSTARERQTLIAAGAGAGLAAAFNAPLSGVIFVLEEVQRDFSPTVFTATFVACVIADVVARLLSGQLPAFHVDYHPLASLESLPVFLVLGLLAGVLGVAFNRALLASLRLFARAGHWPRGVTGAIVGAGVGWVGWFLPQALGSGHYLVEQTLAGQGTISFLLLFFALRFGLTMFSYGTGAAGGIFAPLLVLGAQIGLLTGLVAGHFFPSAAPEPTMFAVVGMAAYFTAIVRAPLTGIVLIVEMTESYSLMLPLCVACFCAYAIADLLGDKPIYEALLERDLLRSQDVPKLESNLLLELLVQHGAPFENRRIGNLMLPAGCLIITVKRSMYSHVAEPGMALQAGDRITVVVSPQAAAAVALLREGVSNRFVHHTP</sequence>
<evidence type="ECO:0000259" key="9">
    <source>
        <dbReference type="PROSITE" id="PS51202"/>
    </source>
</evidence>
<dbReference type="RefSeq" id="WP_195912201.1">
    <property type="nucleotide sequence ID" value="NZ_CBTK010000255.1"/>
</dbReference>
<organism evidence="10 11">
    <name type="scientific">Candidatus Contendobacter odensis Run_B_J11</name>
    <dbReference type="NCBI Taxonomy" id="1400861"/>
    <lineage>
        <taxon>Bacteria</taxon>
        <taxon>Pseudomonadati</taxon>
        <taxon>Pseudomonadota</taxon>
        <taxon>Gammaproteobacteria</taxon>
        <taxon>Candidatus Competibacteraceae</taxon>
        <taxon>Candidatus Contendibacter</taxon>
    </lineage>
</organism>
<evidence type="ECO:0000256" key="7">
    <source>
        <dbReference type="ARBA" id="ARBA00023214"/>
    </source>
</evidence>
<evidence type="ECO:0000256" key="5">
    <source>
        <dbReference type="ARBA" id="ARBA00023065"/>
    </source>
</evidence>
<keyword evidence="6 8" id="KW-0472">Membrane</keyword>
<feature type="transmembrane region" description="Helical" evidence="8">
    <location>
        <begin position="172"/>
        <end position="195"/>
    </location>
</feature>
<keyword evidence="2" id="KW-0813">Transport</keyword>
<dbReference type="NCBIfam" id="NF003640">
    <property type="entry name" value="PRK05277.1"/>
    <property type="match status" value="1"/>
</dbReference>
<feature type="transmembrane region" description="Helical" evidence="8">
    <location>
        <begin position="346"/>
        <end position="369"/>
    </location>
</feature>
<name>A0A7U7J525_9GAMM</name>
<feature type="transmembrane region" description="Helical" evidence="8">
    <location>
        <begin position="35"/>
        <end position="53"/>
    </location>
</feature>
<evidence type="ECO:0000256" key="1">
    <source>
        <dbReference type="ARBA" id="ARBA00004141"/>
    </source>
</evidence>
<evidence type="ECO:0000256" key="4">
    <source>
        <dbReference type="ARBA" id="ARBA00022989"/>
    </source>
</evidence>
<feature type="domain" description="RCK C-terminal" evidence="9">
    <location>
        <begin position="444"/>
        <end position="526"/>
    </location>
</feature>
<dbReference type="InterPro" id="IPR006037">
    <property type="entry name" value="RCK_C"/>
</dbReference>
<keyword evidence="4 8" id="KW-1133">Transmembrane helix</keyword>
<evidence type="ECO:0000256" key="2">
    <source>
        <dbReference type="ARBA" id="ARBA00022448"/>
    </source>
</evidence>
<keyword evidence="3 8" id="KW-0812">Transmembrane</keyword>
<dbReference type="GO" id="GO:0005247">
    <property type="term" value="F:voltage-gated chloride channel activity"/>
    <property type="evidence" value="ECO:0007669"/>
    <property type="project" value="TreeGrafter"/>
</dbReference>
<gene>
    <name evidence="10" type="ORF">BN874_400059</name>
</gene>
<dbReference type="Pfam" id="PF00654">
    <property type="entry name" value="Voltage_CLC"/>
    <property type="match status" value="1"/>
</dbReference>
<evidence type="ECO:0000313" key="11">
    <source>
        <dbReference type="Proteomes" id="UP000019184"/>
    </source>
</evidence>
<keyword evidence="11" id="KW-1185">Reference proteome</keyword>
<accession>A0A7U7J525</accession>
<dbReference type="GO" id="GO:0008324">
    <property type="term" value="F:monoatomic cation transmembrane transporter activity"/>
    <property type="evidence" value="ECO:0007669"/>
    <property type="project" value="InterPro"/>
</dbReference>
<dbReference type="Pfam" id="PF02080">
    <property type="entry name" value="TrkA_C"/>
    <property type="match status" value="1"/>
</dbReference>
<dbReference type="CDD" id="cd01031">
    <property type="entry name" value="EriC"/>
    <property type="match status" value="1"/>
</dbReference>
<dbReference type="PRINTS" id="PR00762">
    <property type="entry name" value="CLCHANNEL"/>
</dbReference>
<dbReference type="Gene3D" id="1.10.3080.10">
    <property type="entry name" value="Clc chloride channel"/>
    <property type="match status" value="1"/>
</dbReference>
<dbReference type="SUPFAM" id="SSF116726">
    <property type="entry name" value="TrkA C-terminal domain-like"/>
    <property type="match status" value="1"/>
</dbReference>
<dbReference type="SUPFAM" id="SSF81340">
    <property type="entry name" value="Clc chloride channel"/>
    <property type="match status" value="1"/>
</dbReference>
<dbReference type="PROSITE" id="PS51202">
    <property type="entry name" value="RCK_C"/>
    <property type="match status" value="1"/>
</dbReference>
<reference evidence="10 11" key="1">
    <citation type="journal article" date="2014" name="ISME J.">
        <title>Candidatus Competibacter-lineage genomes retrieved from metagenomes reveal functional metabolic diversity.</title>
        <authorList>
            <person name="McIlroy S.J."/>
            <person name="Albertsen M."/>
            <person name="Andresen E.K."/>
            <person name="Saunders A.M."/>
            <person name="Kristiansen R."/>
            <person name="Stokholm-Bjerregaard M."/>
            <person name="Nielsen K.L."/>
            <person name="Nielsen P.H."/>
        </authorList>
    </citation>
    <scope>NUCLEOTIDE SEQUENCE [LARGE SCALE GENOMIC DNA]</scope>
    <source>
        <strain evidence="10 11">Run_B_J11</strain>
    </source>
</reference>
<dbReference type="GO" id="GO:0006813">
    <property type="term" value="P:potassium ion transport"/>
    <property type="evidence" value="ECO:0007669"/>
    <property type="project" value="InterPro"/>
</dbReference>
<dbReference type="InterPro" id="IPR001807">
    <property type="entry name" value="ClC"/>
</dbReference>
<comment type="subcellular location">
    <subcellularLocation>
        <location evidence="1">Membrane</location>
        <topology evidence="1">Multi-pass membrane protein</topology>
    </subcellularLocation>
</comment>
<dbReference type="AlphaFoldDB" id="A0A7U7J525"/>
<evidence type="ECO:0000313" key="10">
    <source>
        <dbReference type="EMBL" id="CDH46267.1"/>
    </source>
</evidence>
<feature type="transmembrane region" description="Helical" evidence="8">
    <location>
        <begin position="207"/>
        <end position="225"/>
    </location>
</feature>
<proteinExistence type="predicted"/>
<dbReference type="GO" id="GO:0005886">
    <property type="term" value="C:plasma membrane"/>
    <property type="evidence" value="ECO:0007669"/>
    <property type="project" value="TreeGrafter"/>
</dbReference>
<dbReference type="InterPro" id="IPR036721">
    <property type="entry name" value="RCK_C_sf"/>
</dbReference>
<feature type="transmembrane region" description="Helical" evidence="8">
    <location>
        <begin position="409"/>
        <end position="426"/>
    </location>
</feature>
<feature type="transmembrane region" description="Helical" evidence="8">
    <location>
        <begin position="279"/>
        <end position="299"/>
    </location>
</feature>
<dbReference type="EMBL" id="CBTK010000255">
    <property type="protein sequence ID" value="CDH46267.1"/>
    <property type="molecule type" value="Genomic_DNA"/>
</dbReference>
<dbReference type="Proteomes" id="UP000019184">
    <property type="component" value="Unassembled WGS sequence"/>
</dbReference>
<protein>
    <submittedName>
        <fullName evidence="10">H(+)/Cl(-) exchange transporter ClcA</fullName>
    </submittedName>
</protein>
<dbReference type="PANTHER" id="PTHR45711:SF6">
    <property type="entry name" value="CHLORIDE CHANNEL PROTEIN"/>
    <property type="match status" value="1"/>
</dbReference>
<dbReference type="InterPro" id="IPR014743">
    <property type="entry name" value="Cl-channel_core"/>
</dbReference>
<feature type="transmembrane region" description="Helical" evidence="8">
    <location>
        <begin position="124"/>
        <end position="142"/>
    </location>
</feature>
<feature type="transmembrane region" description="Helical" evidence="8">
    <location>
        <begin position="319"/>
        <end position="339"/>
    </location>
</feature>
<keyword evidence="5" id="KW-0406">Ion transport</keyword>
<feature type="transmembrane region" description="Helical" evidence="8">
    <location>
        <begin position="381"/>
        <end position="402"/>
    </location>
</feature>
<comment type="caution">
    <text evidence="10">The sequence shown here is derived from an EMBL/GenBank/DDBJ whole genome shotgun (WGS) entry which is preliminary data.</text>
</comment>
<evidence type="ECO:0000256" key="6">
    <source>
        <dbReference type="ARBA" id="ARBA00023136"/>
    </source>
</evidence>
<keyword evidence="7" id="KW-0868">Chloride</keyword>